<keyword evidence="5" id="KW-0408">Iron</keyword>
<dbReference type="InterPro" id="IPR036010">
    <property type="entry name" value="2Fe-2S_ferredoxin-like_sf"/>
</dbReference>
<keyword evidence="3" id="KW-0479">Metal-binding</keyword>
<dbReference type="CDD" id="cd00207">
    <property type="entry name" value="fer2"/>
    <property type="match status" value="1"/>
</dbReference>
<dbReference type="PROSITE" id="PS51085">
    <property type="entry name" value="2FE2S_FER_2"/>
    <property type="match status" value="1"/>
</dbReference>
<dbReference type="PANTHER" id="PTHR47354">
    <property type="entry name" value="NADH OXIDOREDUCTASE HCR"/>
    <property type="match status" value="1"/>
</dbReference>
<dbReference type="Gene3D" id="3.40.50.80">
    <property type="entry name" value="Nucleotide-binding domain of ferredoxin-NADP reductase (FNR) module"/>
    <property type="match status" value="1"/>
</dbReference>
<proteinExistence type="predicted"/>
<keyword evidence="6" id="KW-0411">Iron-sulfur</keyword>
<evidence type="ECO:0000256" key="5">
    <source>
        <dbReference type="ARBA" id="ARBA00023004"/>
    </source>
</evidence>
<keyword evidence="2" id="KW-0001">2Fe-2S</keyword>
<keyword evidence="4 9" id="KW-0560">Oxidoreductase</keyword>
<evidence type="ECO:0000256" key="2">
    <source>
        <dbReference type="ARBA" id="ARBA00022714"/>
    </source>
</evidence>
<dbReference type="GO" id="GO:0016491">
    <property type="term" value="F:oxidoreductase activity"/>
    <property type="evidence" value="ECO:0007669"/>
    <property type="project" value="UniProtKB-KW"/>
</dbReference>
<evidence type="ECO:0000256" key="4">
    <source>
        <dbReference type="ARBA" id="ARBA00023002"/>
    </source>
</evidence>
<dbReference type="PROSITE" id="PS51384">
    <property type="entry name" value="FAD_FR"/>
    <property type="match status" value="1"/>
</dbReference>
<evidence type="ECO:0000313" key="10">
    <source>
        <dbReference type="Proteomes" id="UP001285263"/>
    </source>
</evidence>
<dbReference type="Gene3D" id="3.10.20.30">
    <property type="match status" value="1"/>
</dbReference>
<dbReference type="Pfam" id="PF00175">
    <property type="entry name" value="NAD_binding_1"/>
    <property type="match status" value="1"/>
</dbReference>
<dbReference type="SUPFAM" id="SSF52343">
    <property type="entry name" value="Ferredoxin reductase-like, C-terminal NADP-linked domain"/>
    <property type="match status" value="1"/>
</dbReference>
<dbReference type="CDD" id="cd06185">
    <property type="entry name" value="PDR_like"/>
    <property type="match status" value="1"/>
</dbReference>
<accession>A0ABU5DE60</accession>
<protein>
    <submittedName>
        <fullName evidence="9">PDR/VanB family oxidoreductase</fullName>
        <ecNumber evidence="9">1.-.-.-</ecNumber>
    </submittedName>
</protein>
<dbReference type="EMBL" id="JAXCLA010000001">
    <property type="protein sequence ID" value="MDY0743549.1"/>
    <property type="molecule type" value="Genomic_DNA"/>
</dbReference>
<dbReference type="InterPro" id="IPR050415">
    <property type="entry name" value="MRET"/>
</dbReference>
<keyword evidence="10" id="KW-1185">Reference proteome</keyword>
<dbReference type="PROSITE" id="PS00197">
    <property type="entry name" value="2FE2S_FER_1"/>
    <property type="match status" value="1"/>
</dbReference>
<feature type="domain" description="FAD-binding FR-type" evidence="8">
    <location>
        <begin position="10"/>
        <end position="112"/>
    </location>
</feature>
<evidence type="ECO:0000256" key="1">
    <source>
        <dbReference type="ARBA" id="ARBA00022630"/>
    </source>
</evidence>
<dbReference type="PANTHER" id="PTHR47354:SF1">
    <property type="entry name" value="CARNITINE MONOOXYGENASE REDUCTASE SUBUNIT"/>
    <property type="match status" value="1"/>
</dbReference>
<dbReference type="PRINTS" id="PR00409">
    <property type="entry name" value="PHDIOXRDTASE"/>
</dbReference>
<name>A0ABU5DE60_9BURK</name>
<keyword evidence="1" id="KW-0285">Flavoprotein</keyword>
<dbReference type="InterPro" id="IPR001041">
    <property type="entry name" value="2Fe-2S_ferredoxin-type"/>
</dbReference>
<comment type="caution">
    <text evidence="9">The sequence shown here is derived from an EMBL/GenBank/DDBJ whole genome shotgun (WGS) entry which is preliminary data.</text>
</comment>
<evidence type="ECO:0000259" key="8">
    <source>
        <dbReference type="PROSITE" id="PS51384"/>
    </source>
</evidence>
<reference evidence="9 10" key="1">
    <citation type="submission" date="2023-11" db="EMBL/GenBank/DDBJ databases">
        <title>Paucibacter sp. nov., isolated from fresh soil in Korea.</title>
        <authorList>
            <person name="Le N.T.T."/>
        </authorList>
    </citation>
    <scope>NUCLEOTIDE SEQUENCE [LARGE SCALE GENOMIC DNA]</scope>
    <source>
        <strain evidence="9 10">R3-3</strain>
    </source>
</reference>
<dbReference type="SUPFAM" id="SSF54292">
    <property type="entry name" value="2Fe-2S ferredoxin-like"/>
    <property type="match status" value="1"/>
</dbReference>
<dbReference type="Proteomes" id="UP001285263">
    <property type="component" value="Unassembled WGS sequence"/>
</dbReference>
<dbReference type="Pfam" id="PF00111">
    <property type="entry name" value="Fer2"/>
    <property type="match status" value="1"/>
</dbReference>
<organism evidence="9 10">
    <name type="scientific">Roseateles agri</name>
    <dbReference type="NCBI Taxonomy" id="3098619"/>
    <lineage>
        <taxon>Bacteria</taxon>
        <taxon>Pseudomonadati</taxon>
        <taxon>Pseudomonadota</taxon>
        <taxon>Betaproteobacteria</taxon>
        <taxon>Burkholderiales</taxon>
        <taxon>Sphaerotilaceae</taxon>
        <taxon>Roseateles</taxon>
    </lineage>
</organism>
<evidence type="ECO:0000256" key="3">
    <source>
        <dbReference type="ARBA" id="ARBA00022723"/>
    </source>
</evidence>
<gene>
    <name evidence="9" type="ORF">SNE35_03490</name>
</gene>
<dbReference type="Gene3D" id="2.40.30.10">
    <property type="entry name" value="Translation factors"/>
    <property type="match status" value="1"/>
</dbReference>
<evidence type="ECO:0000259" key="7">
    <source>
        <dbReference type="PROSITE" id="PS51085"/>
    </source>
</evidence>
<evidence type="ECO:0000313" key="9">
    <source>
        <dbReference type="EMBL" id="MDY0743549.1"/>
    </source>
</evidence>
<dbReference type="SUPFAM" id="SSF63380">
    <property type="entry name" value="Riboflavin synthase domain-like"/>
    <property type="match status" value="1"/>
</dbReference>
<sequence>MNAPLPAGVLTTLQVRIRAIRWQAEGIHAFELADPEGRELPGFEPGAHVDVHLPGGVVRSYSLAGDPAERRHWTLGVLREAQGRGGSQAMHERLRVGETLTLGAPRNAFPLAADAAHSILLAGGIGITPLKAMAHALAAAGRSFELHYCARTRNNAAFLDELQALVPEGRLHLHFDGGDPAKGLDIAGLLAEPAPGGHIYFCGPGGFMKACAAAASHWPAGAVHSEHFKAPEREKPAGAVDGSFEVKLARSGITVQVGPEQSIVRAIELAGQRVPTSCLSGLCGACKVGVLEGEVDHQDFILSDEEKRTCMTVCVSRAKSACLVLDL</sequence>
<dbReference type="RefSeq" id="WP_320421444.1">
    <property type="nucleotide sequence ID" value="NZ_JAXCLA010000001.1"/>
</dbReference>
<dbReference type="InterPro" id="IPR012675">
    <property type="entry name" value="Beta-grasp_dom_sf"/>
</dbReference>
<feature type="domain" description="2Fe-2S ferredoxin-type" evidence="7">
    <location>
        <begin position="244"/>
        <end position="327"/>
    </location>
</feature>
<evidence type="ECO:0000256" key="6">
    <source>
        <dbReference type="ARBA" id="ARBA00023014"/>
    </source>
</evidence>
<dbReference type="EC" id="1.-.-.-" evidence="9"/>
<dbReference type="InterPro" id="IPR039261">
    <property type="entry name" value="FNR_nucleotide-bd"/>
</dbReference>
<dbReference type="InterPro" id="IPR001433">
    <property type="entry name" value="OxRdtase_FAD/NAD-bd"/>
</dbReference>
<dbReference type="InterPro" id="IPR017927">
    <property type="entry name" value="FAD-bd_FR_type"/>
</dbReference>
<dbReference type="InterPro" id="IPR017938">
    <property type="entry name" value="Riboflavin_synthase-like_b-brl"/>
</dbReference>
<dbReference type="InterPro" id="IPR006058">
    <property type="entry name" value="2Fe2S_fd_BS"/>
</dbReference>